<name>A0A934UIE4_9FLAO</name>
<evidence type="ECO:0000313" key="2">
    <source>
        <dbReference type="EMBL" id="MBK0368519.1"/>
    </source>
</evidence>
<sequence>MKKVIALCLFTAFSYAQTIVNKIENVNAQQLEFIKKVNSFYPDITVNNSITNYYADGNIIDSKQEFDLKGTKFSSYKIGIQPGNTKMLYEYETADLGKVYGDIRIFNGKYVRTQFMDKSNKIEIYVDGKAVYSN</sequence>
<evidence type="ECO:0008006" key="4">
    <source>
        <dbReference type="Google" id="ProtNLM"/>
    </source>
</evidence>
<evidence type="ECO:0000313" key="3">
    <source>
        <dbReference type="Proteomes" id="UP000609172"/>
    </source>
</evidence>
<dbReference type="RefSeq" id="WP_200104445.1">
    <property type="nucleotide sequence ID" value="NZ_JAEHFV010000001.1"/>
</dbReference>
<protein>
    <recommendedName>
        <fullName evidence="4">MORN repeat protein</fullName>
    </recommendedName>
</protein>
<keyword evidence="1" id="KW-0732">Signal</keyword>
<accession>A0A934UIE4</accession>
<dbReference type="EMBL" id="JAEHFV010000001">
    <property type="protein sequence ID" value="MBK0368519.1"/>
    <property type="molecule type" value="Genomic_DNA"/>
</dbReference>
<feature type="signal peptide" evidence="1">
    <location>
        <begin position="1"/>
        <end position="18"/>
    </location>
</feature>
<dbReference type="AlphaFoldDB" id="A0A934UIE4"/>
<reference evidence="2" key="1">
    <citation type="submission" date="2020-12" db="EMBL/GenBank/DDBJ databases">
        <title>Bacterial novel species Flavobacterium sp. SE-1-e isolated from soil.</title>
        <authorList>
            <person name="Jung H.-Y."/>
        </authorList>
    </citation>
    <scope>NUCLEOTIDE SEQUENCE</scope>
    <source>
        <strain evidence="2">SE-1-e</strain>
    </source>
</reference>
<proteinExistence type="predicted"/>
<feature type="chain" id="PRO_5037796403" description="MORN repeat protein" evidence="1">
    <location>
        <begin position="19"/>
        <end position="134"/>
    </location>
</feature>
<keyword evidence="3" id="KW-1185">Reference proteome</keyword>
<evidence type="ECO:0000256" key="1">
    <source>
        <dbReference type="SAM" id="SignalP"/>
    </source>
</evidence>
<dbReference type="Proteomes" id="UP000609172">
    <property type="component" value="Unassembled WGS sequence"/>
</dbReference>
<organism evidence="2 3">
    <name type="scientific">Flavobacterium agrisoli</name>
    <dbReference type="NCBI Taxonomy" id="2793066"/>
    <lineage>
        <taxon>Bacteria</taxon>
        <taxon>Pseudomonadati</taxon>
        <taxon>Bacteroidota</taxon>
        <taxon>Flavobacteriia</taxon>
        <taxon>Flavobacteriales</taxon>
        <taxon>Flavobacteriaceae</taxon>
        <taxon>Flavobacterium</taxon>
    </lineage>
</organism>
<comment type="caution">
    <text evidence="2">The sequence shown here is derived from an EMBL/GenBank/DDBJ whole genome shotgun (WGS) entry which is preliminary data.</text>
</comment>
<gene>
    <name evidence="2" type="ORF">I5M07_01615</name>
</gene>